<proteinExistence type="predicted"/>
<dbReference type="Proteomes" id="UP000018852">
    <property type="component" value="Unassembled WGS sequence"/>
</dbReference>
<dbReference type="Gene3D" id="3.40.50.720">
    <property type="entry name" value="NAD(P)-binding Rossmann-like Domain"/>
    <property type="match status" value="1"/>
</dbReference>
<dbReference type="InterPro" id="IPR028939">
    <property type="entry name" value="P5C_Rdtase_cat_N"/>
</dbReference>
<feature type="non-terminal residue" evidence="2">
    <location>
        <position position="37"/>
    </location>
</feature>
<gene>
    <name evidence="2" type="ORF">Q605_AUC00212G0001</name>
</gene>
<accession>W1VPS7</accession>
<feature type="domain" description="Pyrroline-5-carboxylate reductase catalytic N-terminal" evidence="1">
    <location>
        <begin position="4"/>
        <end position="24"/>
    </location>
</feature>
<evidence type="ECO:0000313" key="2">
    <source>
        <dbReference type="EMBL" id="ETJ06800.1"/>
    </source>
</evidence>
<dbReference type="EMBL" id="AZLV01000212">
    <property type="protein sequence ID" value="ETJ06800.1"/>
    <property type="molecule type" value="Genomic_DNA"/>
</dbReference>
<evidence type="ECO:0000313" key="3">
    <source>
        <dbReference type="Proteomes" id="UP000018852"/>
    </source>
</evidence>
<dbReference type="AlphaFoldDB" id="W1VPS7"/>
<sequence>MTTFGFIGAGNMAGAIVRGAVAAGLTRRADKGGAGHR</sequence>
<dbReference type="Pfam" id="PF03807">
    <property type="entry name" value="F420_oxidored"/>
    <property type="match status" value="1"/>
</dbReference>
<name>W1VPS7_9ACTO</name>
<evidence type="ECO:0000259" key="1">
    <source>
        <dbReference type="Pfam" id="PF03807"/>
    </source>
</evidence>
<reference evidence="2 3" key="1">
    <citation type="submission" date="2013-12" db="EMBL/GenBank/DDBJ databases">
        <title>A Varibaculum cambriense genome reconstructed from a premature infant gut community with otherwise low bacterial novelty that shifts toward anaerobic metabolism during the third week of life.</title>
        <authorList>
            <person name="Brown C.T."/>
            <person name="Sharon I."/>
            <person name="Thomas B.C."/>
            <person name="Castelle C.J."/>
            <person name="Morowitz M.J."/>
            <person name="Banfield J.F."/>
        </authorList>
    </citation>
    <scope>NUCLEOTIDE SEQUENCE [LARGE SCALE GENOMIC DNA]</scope>
    <source>
        <strain evidence="3">DORA_12</strain>
    </source>
</reference>
<organism evidence="2 3">
    <name type="scientific">Actinomyces urogenitalis DORA_12</name>
    <dbReference type="NCBI Taxonomy" id="1403939"/>
    <lineage>
        <taxon>Bacteria</taxon>
        <taxon>Bacillati</taxon>
        <taxon>Actinomycetota</taxon>
        <taxon>Actinomycetes</taxon>
        <taxon>Actinomycetales</taxon>
        <taxon>Actinomycetaceae</taxon>
        <taxon>Actinomyces</taxon>
    </lineage>
</organism>
<comment type="caution">
    <text evidence="2">The sequence shown here is derived from an EMBL/GenBank/DDBJ whole genome shotgun (WGS) entry which is preliminary data.</text>
</comment>
<protein>
    <submittedName>
        <fullName evidence="2">Pyrroline-5-carboxylate reductase</fullName>
    </submittedName>
</protein>